<keyword evidence="1 2" id="KW-0238">DNA-binding</keyword>
<protein>
    <submittedName>
        <fullName evidence="4">TetR/AcrR family transcriptional regulator</fullName>
    </submittedName>
</protein>
<dbReference type="InterPro" id="IPR001647">
    <property type="entry name" value="HTH_TetR"/>
</dbReference>
<dbReference type="SUPFAM" id="SSF46689">
    <property type="entry name" value="Homeodomain-like"/>
    <property type="match status" value="1"/>
</dbReference>
<gene>
    <name evidence="4" type="ORF">FUT82_10070</name>
</gene>
<reference evidence="4 5" key="1">
    <citation type="submission" date="2019-08" db="EMBL/GenBank/DDBJ databases">
        <authorList>
            <person name="Kuhnert P."/>
        </authorList>
    </citation>
    <scope>NUCLEOTIDE SEQUENCE [LARGE SCALE GENOMIC DNA]</scope>
    <source>
        <strain evidence="4 5">B36.5</strain>
    </source>
</reference>
<evidence type="ECO:0000259" key="3">
    <source>
        <dbReference type="PROSITE" id="PS50977"/>
    </source>
</evidence>
<organism evidence="4 5">
    <name type="scientific">Treponema phagedenis</name>
    <dbReference type="NCBI Taxonomy" id="162"/>
    <lineage>
        <taxon>Bacteria</taxon>
        <taxon>Pseudomonadati</taxon>
        <taxon>Spirochaetota</taxon>
        <taxon>Spirochaetia</taxon>
        <taxon>Spirochaetales</taxon>
        <taxon>Treponemataceae</taxon>
        <taxon>Treponema</taxon>
    </lineage>
</organism>
<dbReference type="AlphaFoldDB" id="A0AAE6IUR2"/>
<sequence length="210" mass="24308">MAEPTGYDLTHKKILDSAKKIFLKKGYEKTNLREICANAGVTTGAFYRHFKNKEAVFSELVKPVVQLIHQMYSKIKKESFDSLKKNHPEDLAKLNLNGAIEATVLMYKKKKLFELLTCKSYGTKYENFIDTIVKMEDINRKKSNAIIAESKQKEVDIPDEAMHLLNHAYVSALKDIIVHGKSEEYVRENTKIVTEFFNEGWKKLRGFKKR</sequence>
<dbReference type="EMBL" id="CP042817">
    <property type="protein sequence ID" value="QEJ98306.1"/>
    <property type="molecule type" value="Genomic_DNA"/>
</dbReference>
<dbReference type="Gene3D" id="1.10.357.10">
    <property type="entry name" value="Tetracycline Repressor, domain 2"/>
    <property type="match status" value="1"/>
</dbReference>
<dbReference type="PANTHER" id="PTHR43479">
    <property type="entry name" value="ACREF/ENVCD OPERON REPRESSOR-RELATED"/>
    <property type="match status" value="1"/>
</dbReference>
<dbReference type="PROSITE" id="PS50977">
    <property type="entry name" value="HTH_TETR_2"/>
    <property type="match status" value="1"/>
</dbReference>
<dbReference type="RefSeq" id="WP_148879710.1">
    <property type="nucleotide sequence ID" value="NZ_CP027018.1"/>
</dbReference>
<dbReference type="GO" id="GO:0003677">
    <property type="term" value="F:DNA binding"/>
    <property type="evidence" value="ECO:0007669"/>
    <property type="project" value="UniProtKB-UniRule"/>
</dbReference>
<feature type="DNA-binding region" description="H-T-H motif" evidence="2">
    <location>
        <begin position="31"/>
        <end position="50"/>
    </location>
</feature>
<feature type="domain" description="HTH tetR-type" evidence="3">
    <location>
        <begin position="8"/>
        <end position="68"/>
    </location>
</feature>
<evidence type="ECO:0000313" key="5">
    <source>
        <dbReference type="Proteomes" id="UP000323594"/>
    </source>
</evidence>
<proteinExistence type="predicted"/>
<dbReference type="Pfam" id="PF00440">
    <property type="entry name" value="TetR_N"/>
    <property type="match status" value="1"/>
</dbReference>
<name>A0AAE6IUR2_TREPH</name>
<evidence type="ECO:0000256" key="2">
    <source>
        <dbReference type="PROSITE-ProRule" id="PRU00335"/>
    </source>
</evidence>
<dbReference type="InterPro" id="IPR050624">
    <property type="entry name" value="HTH-type_Tx_Regulator"/>
</dbReference>
<evidence type="ECO:0000313" key="4">
    <source>
        <dbReference type="EMBL" id="QEJ98306.1"/>
    </source>
</evidence>
<dbReference type="Proteomes" id="UP000323594">
    <property type="component" value="Chromosome"/>
</dbReference>
<accession>A0AAE6IUR2</accession>
<dbReference type="PRINTS" id="PR00455">
    <property type="entry name" value="HTHTETR"/>
</dbReference>
<dbReference type="PANTHER" id="PTHR43479:SF11">
    <property type="entry name" value="ACREF_ENVCD OPERON REPRESSOR-RELATED"/>
    <property type="match status" value="1"/>
</dbReference>
<dbReference type="InterPro" id="IPR009057">
    <property type="entry name" value="Homeodomain-like_sf"/>
</dbReference>
<evidence type="ECO:0000256" key="1">
    <source>
        <dbReference type="ARBA" id="ARBA00023125"/>
    </source>
</evidence>